<evidence type="ECO:0000313" key="3">
    <source>
        <dbReference type="Proteomes" id="UP001239994"/>
    </source>
</evidence>
<proteinExistence type="predicted"/>
<feature type="compositionally biased region" description="Polar residues" evidence="1">
    <location>
        <begin position="200"/>
        <end position="213"/>
    </location>
</feature>
<organism evidence="2 3">
    <name type="scientific">Electrophorus voltai</name>
    <dbReference type="NCBI Taxonomy" id="2609070"/>
    <lineage>
        <taxon>Eukaryota</taxon>
        <taxon>Metazoa</taxon>
        <taxon>Chordata</taxon>
        <taxon>Craniata</taxon>
        <taxon>Vertebrata</taxon>
        <taxon>Euteleostomi</taxon>
        <taxon>Actinopterygii</taxon>
        <taxon>Neopterygii</taxon>
        <taxon>Teleostei</taxon>
        <taxon>Ostariophysi</taxon>
        <taxon>Gymnotiformes</taxon>
        <taxon>Gymnotoidei</taxon>
        <taxon>Gymnotidae</taxon>
        <taxon>Electrophorus</taxon>
    </lineage>
</organism>
<dbReference type="Proteomes" id="UP001239994">
    <property type="component" value="Unassembled WGS sequence"/>
</dbReference>
<accession>A0AAD8Z8P8</accession>
<reference evidence="2" key="1">
    <citation type="submission" date="2023-03" db="EMBL/GenBank/DDBJ databases">
        <title>Electrophorus voltai genome.</title>
        <authorList>
            <person name="Bian C."/>
        </authorList>
    </citation>
    <scope>NUCLEOTIDE SEQUENCE</scope>
    <source>
        <strain evidence="2">CB-2022</strain>
        <tissue evidence="2">Muscle</tissue>
    </source>
</reference>
<feature type="region of interest" description="Disordered" evidence="1">
    <location>
        <begin position="1"/>
        <end position="39"/>
    </location>
</feature>
<feature type="compositionally biased region" description="Low complexity" evidence="1">
    <location>
        <begin position="142"/>
        <end position="152"/>
    </location>
</feature>
<dbReference type="AlphaFoldDB" id="A0AAD8Z8P8"/>
<evidence type="ECO:0000313" key="2">
    <source>
        <dbReference type="EMBL" id="KAK1794635.1"/>
    </source>
</evidence>
<protein>
    <submittedName>
        <fullName evidence="2">Uncharacterized protein</fullName>
    </submittedName>
</protein>
<sequence>MQHSETLEQNIFDGTAGGSTQLVSPGQGSPVPERSGTLNGHTACRPSVGPLAPDCMQACASCLLAAATAPEDLDMLYGKQWAGGRRQIEFREQHQGSGPREEAHWELVIKPPCKGINFYALIHPVSLSVPVKFIVTSHLPNNSTTQQEQKQNQAKEKVKNGAAGAGNNGDIDRGSTGGNPGAEAADDTGQGRMGRESETSETGGRSADTQQTGKMAVAAF</sequence>
<feature type="region of interest" description="Disordered" evidence="1">
    <location>
        <begin position="142"/>
        <end position="220"/>
    </location>
</feature>
<name>A0AAD8Z8P8_9TELE</name>
<feature type="compositionally biased region" description="Polar residues" evidence="1">
    <location>
        <begin position="18"/>
        <end position="27"/>
    </location>
</feature>
<dbReference type="EMBL" id="JAROKS010000016">
    <property type="protein sequence ID" value="KAK1794635.1"/>
    <property type="molecule type" value="Genomic_DNA"/>
</dbReference>
<comment type="caution">
    <text evidence="2">The sequence shown here is derived from an EMBL/GenBank/DDBJ whole genome shotgun (WGS) entry which is preliminary data.</text>
</comment>
<evidence type="ECO:0000256" key="1">
    <source>
        <dbReference type="SAM" id="MobiDB-lite"/>
    </source>
</evidence>
<keyword evidence="3" id="KW-1185">Reference proteome</keyword>
<gene>
    <name evidence="2" type="ORF">P4O66_001351</name>
</gene>